<evidence type="ECO:0000313" key="3">
    <source>
        <dbReference type="Proteomes" id="UP000324194"/>
    </source>
</evidence>
<dbReference type="KEGG" id="asip:AQUSIP_06020"/>
<name>A0A5E4PFZ2_9COXI</name>
<dbReference type="Gene3D" id="3.40.50.1110">
    <property type="entry name" value="SGNH hydrolase"/>
    <property type="match status" value="1"/>
</dbReference>
<sequence length="389" mass="45206">MDVADEVITDSRFKKRIQNSYTLDNDLHVQYQGRDFVRSYDEGGLTSHDYSWVPSTSVSRFFSRLILSTLSEKRQKLMEDDHRHAVTKKQKSETLVVEWSGANDLITVNREPSRKEADRAIRDRIRNAEKLIASGYRNFVLFNLPDLSLTPRYQNKTGPDGENERKNAHEVSLYFNDKLKRACKKLRRKYPQCKIDVFDVCSTFTDIYNDTKNQTHKYPGHFEKDKLTTPFTSEKPEIRNNLSPATGYMFWDDVHPTADMHALLGNEFYKKYRNKFHFTQPVVDARSLCEAFKKKYNEKLGDDLFGLFGLFRNANPPRLDPENPSRSITIILRHALYEGGGRTKKVIMELGWIDDKGKINVQIPALKIAKAALDSEIFARDRKSPHRRS</sequence>
<proteinExistence type="predicted"/>
<dbReference type="InterPro" id="IPR036514">
    <property type="entry name" value="SGNH_hydro_sf"/>
</dbReference>
<dbReference type="SUPFAM" id="SSF52266">
    <property type="entry name" value="SGNH hydrolase"/>
    <property type="match status" value="1"/>
</dbReference>
<dbReference type="PANTHER" id="PTHR45648">
    <property type="entry name" value="GDSL LIPASE/ACYLHYDROLASE FAMILY PROTEIN (AFU_ORTHOLOGUE AFUA_4G14700)"/>
    <property type="match status" value="1"/>
</dbReference>
<gene>
    <name evidence="2" type="primary">sseJ</name>
    <name evidence="2" type="ORF">AQUSIP_06020</name>
</gene>
<dbReference type="EMBL" id="LR699119">
    <property type="protein sequence ID" value="VVC75313.1"/>
    <property type="molecule type" value="Genomic_DNA"/>
</dbReference>
<evidence type="ECO:0000256" key="1">
    <source>
        <dbReference type="ARBA" id="ARBA00022801"/>
    </source>
</evidence>
<dbReference type="AlphaFoldDB" id="A0A5E4PFZ2"/>
<dbReference type="PANTHER" id="PTHR45648:SF22">
    <property type="entry name" value="GDSL LIPASE_ACYLHYDROLASE FAMILY PROTEIN (AFU_ORTHOLOGUE AFUA_4G14700)"/>
    <property type="match status" value="1"/>
</dbReference>
<dbReference type="OrthoDB" id="5659842at2"/>
<keyword evidence="1" id="KW-0378">Hydrolase</keyword>
<dbReference type="Proteomes" id="UP000324194">
    <property type="component" value="Chromosome 1"/>
</dbReference>
<organism evidence="2 3">
    <name type="scientific">Aquicella siphonis</name>
    <dbReference type="NCBI Taxonomy" id="254247"/>
    <lineage>
        <taxon>Bacteria</taxon>
        <taxon>Pseudomonadati</taxon>
        <taxon>Pseudomonadota</taxon>
        <taxon>Gammaproteobacteria</taxon>
        <taxon>Legionellales</taxon>
        <taxon>Coxiellaceae</taxon>
        <taxon>Aquicella</taxon>
    </lineage>
</organism>
<dbReference type="GO" id="GO:0016788">
    <property type="term" value="F:hydrolase activity, acting on ester bonds"/>
    <property type="evidence" value="ECO:0007669"/>
    <property type="project" value="InterPro"/>
</dbReference>
<protein>
    <submittedName>
        <fullName evidence="2">Secreted effector protein SseJ</fullName>
    </submittedName>
</protein>
<dbReference type="InterPro" id="IPR051058">
    <property type="entry name" value="GDSL_Est/Lipase"/>
</dbReference>
<keyword evidence="3" id="KW-1185">Reference proteome</keyword>
<accession>A0A5E4PFZ2</accession>
<dbReference type="InterPro" id="IPR001087">
    <property type="entry name" value="GDSL"/>
</dbReference>
<reference evidence="2 3" key="1">
    <citation type="submission" date="2019-08" db="EMBL/GenBank/DDBJ databases">
        <authorList>
            <person name="Guy L."/>
        </authorList>
    </citation>
    <scope>NUCLEOTIDE SEQUENCE [LARGE SCALE GENOMIC DNA]</scope>
    <source>
        <strain evidence="2 3">SGT-108</strain>
    </source>
</reference>
<evidence type="ECO:0000313" key="2">
    <source>
        <dbReference type="EMBL" id="VVC75313.1"/>
    </source>
</evidence>
<dbReference type="Pfam" id="PF00657">
    <property type="entry name" value="Lipase_GDSL"/>
    <property type="match status" value="1"/>
</dbReference>